<evidence type="ECO:0000313" key="3">
    <source>
        <dbReference type="Proteomes" id="UP000647172"/>
    </source>
</evidence>
<keyword evidence="3" id="KW-1185">Reference proteome</keyword>
<feature type="domain" description="Pyridoxamine 5'-phosphate oxidase N-terminal" evidence="1">
    <location>
        <begin position="16"/>
        <end position="109"/>
    </location>
</feature>
<gene>
    <name evidence="2" type="ORF">Ani05nite_71330</name>
</gene>
<dbReference type="SUPFAM" id="SSF50475">
    <property type="entry name" value="FMN-binding split barrel"/>
    <property type="match status" value="1"/>
</dbReference>
<evidence type="ECO:0000259" key="1">
    <source>
        <dbReference type="Pfam" id="PF01243"/>
    </source>
</evidence>
<proteinExistence type="predicted"/>
<comment type="caution">
    <text evidence="2">The sequence shown here is derived from an EMBL/GenBank/DDBJ whole genome shotgun (WGS) entry which is preliminary data.</text>
</comment>
<dbReference type="InterPro" id="IPR011576">
    <property type="entry name" value="Pyridox_Oxase_N"/>
</dbReference>
<sequence>MASWSEFAAAEPELAAAVRALLQQYGPGMGYLATVRADGGPRVHPVSPVITDEGLYCFVVSSAKRRDLERDGRYALHSYPPEESDDEAYVTGHARPVTDPAVINRLAEALHASPMVDWRLFEFDIATAMLRRHGPAGALPLAMTLRYPPITRSWRDPAAELGRPLVAAARA</sequence>
<reference evidence="2" key="1">
    <citation type="submission" date="2021-01" db="EMBL/GenBank/DDBJ databases">
        <title>Whole genome shotgun sequence of Actinoplanes nipponensis NBRC 14063.</title>
        <authorList>
            <person name="Komaki H."/>
            <person name="Tamura T."/>
        </authorList>
    </citation>
    <scope>NUCLEOTIDE SEQUENCE</scope>
    <source>
        <strain evidence="2">NBRC 14063</strain>
    </source>
</reference>
<name>A0A919ML59_9ACTN</name>
<evidence type="ECO:0000313" key="2">
    <source>
        <dbReference type="EMBL" id="GIE53599.1"/>
    </source>
</evidence>
<dbReference type="EMBL" id="BOMQ01000087">
    <property type="protein sequence ID" value="GIE53599.1"/>
    <property type="molecule type" value="Genomic_DNA"/>
</dbReference>
<dbReference type="Pfam" id="PF01243">
    <property type="entry name" value="PNPOx_N"/>
    <property type="match status" value="1"/>
</dbReference>
<dbReference type="RefSeq" id="WP_203775779.1">
    <property type="nucleotide sequence ID" value="NZ_BAAAYJ010000071.1"/>
</dbReference>
<dbReference type="Gene3D" id="2.30.110.10">
    <property type="entry name" value="Electron Transport, Fmn-binding Protein, Chain A"/>
    <property type="match status" value="1"/>
</dbReference>
<protein>
    <recommendedName>
        <fullName evidence="1">Pyridoxamine 5'-phosphate oxidase N-terminal domain-containing protein</fullName>
    </recommendedName>
</protein>
<dbReference type="AlphaFoldDB" id="A0A919ML59"/>
<dbReference type="InterPro" id="IPR012349">
    <property type="entry name" value="Split_barrel_FMN-bd"/>
</dbReference>
<dbReference type="Proteomes" id="UP000647172">
    <property type="component" value="Unassembled WGS sequence"/>
</dbReference>
<accession>A0A919ML59</accession>
<organism evidence="2 3">
    <name type="scientific">Actinoplanes nipponensis</name>
    <dbReference type="NCBI Taxonomy" id="135950"/>
    <lineage>
        <taxon>Bacteria</taxon>
        <taxon>Bacillati</taxon>
        <taxon>Actinomycetota</taxon>
        <taxon>Actinomycetes</taxon>
        <taxon>Micromonosporales</taxon>
        <taxon>Micromonosporaceae</taxon>
        <taxon>Actinoplanes</taxon>
    </lineage>
</organism>